<dbReference type="OrthoDB" id="48979at2759"/>
<feature type="domain" description="HMG box" evidence="4">
    <location>
        <begin position="424"/>
        <end position="526"/>
    </location>
</feature>
<dbReference type="InterPro" id="IPR009071">
    <property type="entry name" value="HMG_box_dom"/>
</dbReference>
<evidence type="ECO:0000256" key="2">
    <source>
        <dbReference type="PROSITE-ProRule" id="PRU00267"/>
    </source>
</evidence>
<dbReference type="GO" id="GO:0003677">
    <property type="term" value="F:DNA binding"/>
    <property type="evidence" value="ECO:0007669"/>
    <property type="project" value="UniProtKB-UniRule"/>
</dbReference>
<evidence type="ECO:0000313" key="5">
    <source>
        <dbReference type="EMBL" id="CAB9501739.1"/>
    </source>
</evidence>
<dbReference type="PROSITE" id="PS50118">
    <property type="entry name" value="HMG_BOX_2"/>
    <property type="match status" value="1"/>
</dbReference>
<keyword evidence="2" id="KW-0539">Nucleus</keyword>
<feature type="DNA-binding region" description="HMG box" evidence="2">
    <location>
        <begin position="424"/>
        <end position="526"/>
    </location>
</feature>
<name>A0A9N8DL57_9STRA</name>
<keyword evidence="1 2" id="KW-0238">DNA-binding</keyword>
<comment type="caution">
    <text evidence="5">The sequence shown here is derived from an EMBL/GenBank/DDBJ whole genome shotgun (WGS) entry which is preliminary data.</text>
</comment>
<dbReference type="Gene3D" id="1.10.30.10">
    <property type="entry name" value="High mobility group box domain"/>
    <property type="match status" value="1"/>
</dbReference>
<dbReference type="AlphaFoldDB" id="A0A9N8DL57"/>
<dbReference type="Pfam" id="PF00505">
    <property type="entry name" value="HMG_box"/>
    <property type="match status" value="1"/>
</dbReference>
<keyword evidence="6" id="KW-1185">Reference proteome</keyword>
<gene>
    <name evidence="5" type="ORF">SEMRO_117_G057320.1</name>
</gene>
<dbReference type="EMBL" id="CAICTM010000116">
    <property type="protein sequence ID" value="CAB9501739.1"/>
    <property type="molecule type" value="Genomic_DNA"/>
</dbReference>
<sequence length="536" mass="55503">MSSSTGLELDFGFGGLLDAGMATGTNTGSTAGGFASGLSEFGGGSVPHTNGDFLSTLFDSTSVPGVGVGVGVGGVPSAASWQKKALLDQQQQQLQQEQNSLNALLSQHNSTNAASATAAAPGASSASNPFGGFATREDLETLSLNAAAAANGTTAAAAAAATQQAQQNAAFGSHHQMATNTSQAVSGNYMFVATIVDPNQEDAPPQQMLFLPGSNQVIPMPSSQAPGTASATAAGSTASGLSPMMALANLPVVFPQAGASATSASANSNAAATASPSVTSKTDSFPPLLEAAAAATNNAARSRKGNADLGLSINSPWSTLHSQQQQQQGFFSNWNGSNMVGGLSTVNPLSSLEDVYASSAAAAQSLTAPPTPLELATLGISVDQQQQHGFPSFKATEVAQVPAAAGRRNDGANAGKAAQASSMPIRPLSAYNFFFSDERERILQNRTDENDVFDSAKKQRLLLAHLAKDRTKRRPHRKTHGKINFTTLSKLIGQRWKQLPDERKNFYREVAAIDLERYQRELRERSPSSSAVEASM</sequence>
<protein>
    <recommendedName>
        <fullName evidence="4">HMG box domain-containing protein</fullName>
    </recommendedName>
</protein>
<evidence type="ECO:0000259" key="4">
    <source>
        <dbReference type="PROSITE" id="PS50118"/>
    </source>
</evidence>
<reference evidence="5" key="1">
    <citation type="submission" date="2020-06" db="EMBL/GenBank/DDBJ databases">
        <authorList>
            <consortium name="Plant Systems Biology data submission"/>
        </authorList>
    </citation>
    <scope>NUCLEOTIDE SEQUENCE</scope>
    <source>
        <strain evidence="5">D6</strain>
    </source>
</reference>
<dbReference type="SMART" id="SM00398">
    <property type="entry name" value="HMG"/>
    <property type="match status" value="1"/>
</dbReference>
<evidence type="ECO:0000256" key="3">
    <source>
        <dbReference type="SAM" id="MobiDB-lite"/>
    </source>
</evidence>
<dbReference type="PANTHER" id="PTHR48112">
    <property type="entry name" value="HIGH MOBILITY GROUP PROTEIN DSP1"/>
    <property type="match status" value="1"/>
</dbReference>
<dbReference type="SUPFAM" id="SSF47095">
    <property type="entry name" value="HMG-box"/>
    <property type="match status" value="1"/>
</dbReference>
<evidence type="ECO:0000256" key="1">
    <source>
        <dbReference type="ARBA" id="ARBA00023125"/>
    </source>
</evidence>
<dbReference type="GO" id="GO:0005634">
    <property type="term" value="C:nucleus"/>
    <property type="evidence" value="ECO:0007669"/>
    <property type="project" value="UniProtKB-UniRule"/>
</dbReference>
<proteinExistence type="predicted"/>
<feature type="region of interest" description="Disordered" evidence="3">
    <location>
        <begin position="112"/>
        <end position="132"/>
    </location>
</feature>
<evidence type="ECO:0000313" key="6">
    <source>
        <dbReference type="Proteomes" id="UP001153069"/>
    </source>
</evidence>
<accession>A0A9N8DL57</accession>
<organism evidence="5 6">
    <name type="scientific">Seminavis robusta</name>
    <dbReference type="NCBI Taxonomy" id="568900"/>
    <lineage>
        <taxon>Eukaryota</taxon>
        <taxon>Sar</taxon>
        <taxon>Stramenopiles</taxon>
        <taxon>Ochrophyta</taxon>
        <taxon>Bacillariophyta</taxon>
        <taxon>Bacillariophyceae</taxon>
        <taxon>Bacillariophycidae</taxon>
        <taxon>Naviculales</taxon>
        <taxon>Naviculaceae</taxon>
        <taxon>Seminavis</taxon>
    </lineage>
</organism>
<dbReference type="Proteomes" id="UP001153069">
    <property type="component" value="Unassembled WGS sequence"/>
</dbReference>
<dbReference type="InterPro" id="IPR036910">
    <property type="entry name" value="HMG_box_dom_sf"/>
</dbReference>
<dbReference type="InterPro" id="IPR050342">
    <property type="entry name" value="HMGB"/>
</dbReference>